<proteinExistence type="predicted"/>
<evidence type="ECO:0000313" key="2">
    <source>
        <dbReference type="EMBL" id="KAK6626462.1"/>
    </source>
</evidence>
<gene>
    <name evidence="2" type="ORF">RUM44_008935</name>
</gene>
<sequence length="196" mass="22041">MESELGLKNEEGDAFLLDRKKEQKHCLLKEKHTIKSKAGGCLHGGGRGKDVNTLLNVVLCLLCGISVSFSGYFSYREIRLETRVTQLELELSRKMSQVGSVVSGGSDVVIERLRREVEQRYRRRLGRDLMAGRRLLTAEEADSLQDTLNPHGRRTREASDCICRPETVIFTGEVGNNRVDFLAMCNVGLKNEDVNE</sequence>
<keyword evidence="1" id="KW-0812">Transmembrane</keyword>
<dbReference type="EMBL" id="JAWJWF010000045">
    <property type="protein sequence ID" value="KAK6626462.1"/>
    <property type="molecule type" value="Genomic_DNA"/>
</dbReference>
<protein>
    <submittedName>
        <fullName evidence="2">Uncharacterized protein</fullName>
    </submittedName>
</protein>
<organism evidence="2 3">
    <name type="scientific">Polyplax serrata</name>
    <name type="common">Common mouse louse</name>
    <dbReference type="NCBI Taxonomy" id="468196"/>
    <lineage>
        <taxon>Eukaryota</taxon>
        <taxon>Metazoa</taxon>
        <taxon>Ecdysozoa</taxon>
        <taxon>Arthropoda</taxon>
        <taxon>Hexapoda</taxon>
        <taxon>Insecta</taxon>
        <taxon>Pterygota</taxon>
        <taxon>Neoptera</taxon>
        <taxon>Paraneoptera</taxon>
        <taxon>Psocodea</taxon>
        <taxon>Troctomorpha</taxon>
        <taxon>Phthiraptera</taxon>
        <taxon>Anoplura</taxon>
        <taxon>Polyplacidae</taxon>
        <taxon>Polyplax</taxon>
    </lineage>
</organism>
<keyword evidence="1" id="KW-0472">Membrane</keyword>
<evidence type="ECO:0000256" key="1">
    <source>
        <dbReference type="SAM" id="Phobius"/>
    </source>
</evidence>
<accession>A0ABR1ASZ6</accession>
<evidence type="ECO:0000313" key="3">
    <source>
        <dbReference type="Proteomes" id="UP001359485"/>
    </source>
</evidence>
<name>A0ABR1ASZ6_POLSC</name>
<feature type="transmembrane region" description="Helical" evidence="1">
    <location>
        <begin position="54"/>
        <end position="75"/>
    </location>
</feature>
<reference evidence="2 3" key="1">
    <citation type="submission" date="2023-09" db="EMBL/GenBank/DDBJ databases">
        <title>Genomes of two closely related lineages of the louse Polyplax serrata with different host specificities.</title>
        <authorList>
            <person name="Martinu J."/>
            <person name="Tarabai H."/>
            <person name="Stefka J."/>
            <person name="Hypsa V."/>
        </authorList>
    </citation>
    <scope>NUCLEOTIDE SEQUENCE [LARGE SCALE GENOMIC DNA]</scope>
    <source>
        <strain evidence="2">98ZLc_SE</strain>
    </source>
</reference>
<comment type="caution">
    <text evidence="2">The sequence shown here is derived from an EMBL/GenBank/DDBJ whole genome shotgun (WGS) entry which is preliminary data.</text>
</comment>
<dbReference type="Proteomes" id="UP001359485">
    <property type="component" value="Unassembled WGS sequence"/>
</dbReference>
<keyword evidence="1" id="KW-1133">Transmembrane helix</keyword>
<keyword evidence="3" id="KW-1185">Reference proteome</keyword>